<dbReference type="NCBIfam" id="NF006780">
    <property type="entry name" value="PRK09293.1-4"/>
    <property type="match status" value="1"/>
</dbReference>
<feature type="binding site" evidence="9">
    <location>
        <position position="111"/>
    </location>
    <ligand>
        <name>Mg(2+)</name>
        <dbReference type="ChEBI" id="CHEBI:18420"/>
        <label>2</label>
    </ligand>
</feature>
<keyword evidence="5 9" id="KW-0479">Metal-binding</keyword>
<dbReference type="GO" id="GO:0000287">
    <property type="term" value="F:magnesium ion binding"/>
    <property type="evidence" value="ECO:0007669"/>
    <property type="project" value="UniProtKB-UniRule"/>
</dbReference>
<dbReference type="GO" id="GO:0006094">
    <property type="term" value="P:gluconeogenesis"/>
    <property type="evidence" value="ECO:0007669"/>
    <property type="project" value="UniProtKB-UniRule"/>
</dbReference>
<dbReference type="Gene3D" id="3.40.190.80">
    <property type="match status" value="1"/>
</dbReference>
<evidence type="ECO:0000256" key="9">
    <source>
        <dbReference type="HAMAP-Rule" id="MF_01855"/>
    </source>
</evidence>
<evidence type="ECO:0000256" key="4">
    <source>
        <dbReference type="ARBA" id="ARBA00022490"/>
    </source>
</evidence>
<dbReference type="EC" id="3.1.3.11" evidence="9"/>
<feature type="binding site" evidence="9">
    <location>
        <position position="108"/>
    </location>
    <ligand>
        <name>Mg(2+)</name>
        <dbReference type="ChEBI" id="CHEBI:18420"/>
        <label>1</label>
    </ligand>
</feature>
<dbReference type="PIRSF" id="PIRSF500210">
    <property type="entry name" value="FBPtase"/>
    <property type="match status" value="1"/>
</dbReference>
<dbReference type="GO" id="GO:0005829">
    <property type="term" value="C:cytosol"/>
    <property type="evidence" value="ECO:0007669"/>
    <property type="project" value="TreeGrafter"/>
</dbReference>
<feature type="binding site" evidence="9">
    <location>
        <begin position="111"/>
        <end position="114"/>
    </location>
    <ligand>
        <name>substrate</name>
    </ligand>
</feature>
<accession>A0A7C9GRV9</accession>
<dbReference type="FunFam" id="3.40.190.80:FF:000011">
    <property type="entry name" value="Fructose-1,6-bisphosphatase class 1"/>
    <property type="match status" value="1"/>
</dbReference>
<dbReference type="PANTHER" id="PTHR11556:SF35">
    <property type="entry name" value="SEDOHEPTULOSE-1,7-BISPHOSPHATASE, CHLOROPLASTIC"/>
    <property type="match status" value="1"/>
</dbReference>
<comment type="subcellular location">
    <subcellularLocation>
        <location evidence="9">Cytoplasm</location>
    </subcellularLocation>
</comment>
<dbReference type="SUPFAM" id="SSF56655">
    <property type="entry name" value="Carbohydrate phosphatase"/>
    <property type="match status" value="1"/>
</dbReference>
<organism evidence="13 14">
    <name type="scientific">Sandarakinorhabdus fusca</name>
    <dbReference type="NCBI Taxonomy" id="1439888"/>
    <lineage>
        <taxon>Bacteria</taxon>
        <taxon>Pseudomonadati</taxon>
        <taxon>Pseudomonadota</taxon>
        <taxon>Alphaproteobacteria</taxon>
        <taxon>Sphingomonadales</taxon>
        <taxon>Sphingosinicellaceae</taxon>
        <taxon>Sandarakinorhabdus</taxon>
    </lineage>
</organism>
<evidence type="ECO:0000313" key="14">
    <source>
        <dbReference type="Proteomes" id="UP000481327"/>
    </source>
</evidence>
<dbReference type="Pfam" id="PF18913">
    <property type="entry name" value="FBPase_C"/>
    <property type="match status" value="1"/>
</dbReference>
<feature type="binding site" evidence="9">
    <location>
        <position position="270"/>
    </location>
    <ligand>
        <name>Mg(2+)</name>
        <dbReference type="ChEBI" id="CHEBI:18420"/>
        <label>2</label>
    </ligand>
</feature>
<comment type="cofactor">
    <cofactor evidence="9">
        <name>Mg(2+)</name>
        <dbReference type="ChEBI" id="CHEBI:18420"/>
    </cofactor>
    <text evidence="9">Binds 2 magnesium ions per subunit.</text>
</comment>
<dbReference type="PIRSF" id="PIRSF000904">
    <property type="entry name" value="FBPtase_SBPase"/>
    <property type="match status" value="1"/>
</dbReference>
<dbReference type="GO" id="GO:0006002">
    <property type="term" value="P:fructose 6-phosphate metabolic process"/>
    <property type="evidence" value="ECO:0007669"/>
    <property type="project" value="TreeGrafter"/>
</dbReference>
<name>A0A7C9GRV9_9SPHN</name>
<evidence type="ECO:0000256" key="3">
    <source>
        <dbReference type="ARBA" id="ARBA00010941"/>
    </source>
</evidence>
<dbReference type="RefSeq" id="WP_152579166.1">
    <property type="nucleotide sequence ID" value="NZ_JAATJI010000001.1"/>
</dbReference>
<dbReference type="CDD" id="cd00354">
    <property type="entry name" value="FBPase"/>
    <property type="match status" value="1"/>
</dbReference>
<dbReference type="InterPro" id="IPR044015">
    <property type="entry name" value="FBPase_C_dom"/>
</dbReference>
<evidence type="ECO:0000259" key="12">
    <source>
        <dbReference type="Pfam" id="PF18913"/>
    </source>
</evidence>
<dbReference type="Gene3D" id="3.30.540.10">
    <property type="entry name" value="Fructose-1,6-Bisphosphatase, subunit A, domain 1"/>
    <property type="match status" value="1"/>
</dbReference>
<evidence type="ECO:0000256" key="6">
    <source>
        <dbReference type="ARBA" id="ARBA00022801"/>
    </source>
</evidence>
<sequence length="343" mass="36055">MTAPTLAGFLAPWAAADARNAAATRAILAIADVCAVMQTRVAGGALVADHGALVGDSLDGDGQKALDQWADNALVEALGAAGVGALVSEERPDVVMLGGSDGVAVAFDPLDGSSNIASNGLIGTIFSVLPDIGGAASFFQPGRAQVAAGYVLFGPQTSLGLTIGNGTQLYVLDPVDHVFRLVDIDVHVPPQTREYAINGSNHRHWGATVRAYVDDCIAGTDGPRGADTNTRWVAAVVADAHRILCRGGVYLYPRDLRPGYEQGRLRLLYEASPIAFLIEQAGGKAFDGRTRILDLVPTAIHQRVPLIFGSADEIDRIARYKSDPNLVVGRAPLFHRRGLFKGA</sequence>
<dbReference type="EMBL" id="WIOL01000009">
    <property type="protein sequence ID" value="MQT18696.1"/>
    <property type="molecule type" value="Genomic_DNA"/>
</dbReference>
<evidence type="ECO:0000256" key="2">
    <source>
        <dbReference type="ARBA" id="ARBA00005215"/>
    </source>
</evidence>
<feature type="binding site" evidence="9">
    <location>
        <begin position="250"/>
        <end position="252"/>
    </location>
    <ligand>
        <name>substrate</name>
    </ligand>
</feature>
<comment type="subunit">
    <text evidence="9">Homotetramer.</text>
</comment>
<dbReference type="InterPro" id="IPR000146">
    <property type="entry name" value="FBPase_class-1"/>
</dbReference>
<comment type="caution">
    <text evidence="9">Lacks conserved residue(s) required for the propagation of feature annotation.</text>
</comment>
<feature type="binding site" evidence="9">
    <location>
        <position position="108"/>
    </location>
    <ligand>
        <name>Mg(2+)</name>
        <dbReference type="ChEBI" id="CHEBI:18420"/>
        <label>2</label>
    </ligand>
</feature>
<dbReference type="OrthoDB" id="9806756at2"/>
<dbReference type="PROSITE" id="PS00124">
    <property type="entry name" value="FBPASE"/>
    <property type="match status" value="1"/>
</dbReference>
<dbReference type="Pfam" id="PF00316">
    <property type="entry name" value="FBPase"/>
    <property type="match status" value="1"/>
</dbReference>
<dbReference type="InterPro" id="IPR020548">
    <property type="entry name" value="Fructose_bisphosphatase_AS"/>
</dbReference>
<protein>
    <recommendedName>
        <fullName evidence="9">Fructose-1,6-bisphosphatase class 1</fullName>
        <shortName evidence="9">FBPase class 1</shortName>
        <ecNumber evidence="9">3.1.3.11</ecNumber>
    </recommendedName>
    <alternativeName>
        <fullName evidence="9">D-fructose-1,6-bisphosphate 1-phosphohydrolase class 1</fullName>
    </alternativeName>
</protein>
<feature type="domain" description="Fructose-1-6-bisphosphatase class 1 C-terminal" evidence="12">
    <location>
        <begin position="188"/>
        <end position="320"/>
    </location>
</feature>
<dbReference type="GO" id="GO:0006000">
    <property type="term" value="P:fructose metabolic process"/>
    <property type="evidence" value="ECO:0007669"/>
    <property type="project" value="TreeGrafter"/>
</dbReference>
<keyword evidence="8 9" id="KW-0119">Carbohydrate metabolism</keyword>
<comment type="catalytic activity">
    <reaction evidence="1 9">
        <text>beta-D-fructose 1,6-bisphosphate + H2O = beta-D-fructose 6-phosphate + phosphate</text>
        <dbReference type="Rhea" id="RHEA:11064"/>
        <dbReference type="ChEBI" id="CHEBI:15377"/>
        <dbReference type="ChEBI" id="CHEBI:32966"/>
        <dbReference type="ChEBI" id="CHEBI:43474"/>
        <dbReference type="ChEBI" id="CHEBI:57634"/>
        <dbReference type="EC" id="3.1.3.11"/>
    </reaction>
</comment>
<evidence type="ECO:0000256" key="10">
    <source>
        <dbReference type="RuleBase" id="RU000508"/>
    </source>
</evidence>
<dbReference type="PANTHER" id="PTHR11556">
    <property type="entry name" value="FRUCTOSE-1,6-BISPHOSPHATASE-RELATED"/>
    <property type="match status" value="1"/>
</dbReference>
<feature type="binding site" evidence="9">
    <location>
        <position position="110"/>
    </location>
    <ligand>
        <name>Mg(2+)</name>
        <dbReference type="ChEBI" id="CHEBI:18420"/>
        <label>1</label>
    </ligand>
</feature>
<keyword evidence="4 9" id="KW-0963">Cytoplasm</keyword>
<evidence type="ECO:0000256" key="1">
    <source>
        <dbReference type="ARBA" id="ARBA00001273"/>
    </source>
</evidence>
<reference evidence="13 14" key="1">
    <citation type="submission" date="2019-09" db="EMBL/GenBank/DDBJ databases">
        <title>Polymorphobacter sp. isolated from a lake in China.</title>
        <authorList>
            <person name="Liu Z."/>
        </authorList>
    </citation>
    <scope>NUCLEOTIDE SEQUENCE [LARGE SCALE GENOMIC DNA]</scope>
    <source>
        <strain evidence="13 14">D40P</strain>
    </source>
</reference>
<dbReference type="PRINTS" id="PR00115">
    <property type="entry name" value="F16BPHPHTASE"/>
</dbReference>
<dbReference type="GO" id="GO:0042132">
    <property type="term" value="F:fructose 1,6-bisphosphate 1-phosphatase activity"/>
    <property type="evidence" value="ECO:0007669"/>
    <property type="project" value="UniProtKB-UniRule"/>
</dbReference>
<dbReference type="InterPro" id="IPR028343">
    <property type="entry name" value="FBPtase"/>
</dbReference>
<evidence type="ECO:0000259" key="11">
    <source>
        <dbReference type="Pfam" id="PF00316"/>
    </source>
</evidence>
<comment type="pathway">
    <text evidence="2">Carbohydrate biosynthesis; Calvin cycle.</text>
</comment>
<dbReference type="AlphaFoldDB" id="A0A7C9GRV9"/>
<gene>
    <name evidence="9" type="primary">fbp</name>
    <name evidence="13" type="ORF">F3168_15700</name>
</gene>
<keyword evidence="6 9" id="KW-0378">Hydrolase</keyword>
<feature type="domain" description="Fructose-1-6-bisphosphatase class I N-terminal" evidence="11">
    <location>
        <begin position="29"/>
        <end position="182"/>
    </location>
</feature>
<dbReference type="GO" id="GO:0030388">
    <property type="term" value="P:fructose 1,6-bisphosphate metabolic process"/>
    <property type="evidence" value="ECO:0007669"/>
    <property type="project" value="TreeGrafter"/>
</dbReference>
<dbReference type="InterPro" id="IPR033391">
    <property type="entry name" value="FBPase_N"/>
</dbReference>
<comment type="similarity">
    <text evidence="3 9 10">Belongs to the FBPase class 1 family.</text>
</comment>
<proteinExistence type="inferred from homology"/>
<evidence type="ECO:0000256" key="8">
    <source>
        <dbReference type="ARBA" id="ARBA00023277"/>
    </source>
</evidence>
<dbReference type="GO" id="GO:0005986">
    <property type="term" value="P:sucrose biosynthetic process"/>
    <property type="evidence" value="ECO:0007669"/>
    <property type="project" value="TreeGrafter"/>
</dbReference>
<dbReference type="HAMAP" id="MF_01855">
    <property type="entry name" value="FBPase_class1"/>
    <property type="match status" value="1"/>
</dbReference>
<dbReference type="Proteomes" id="UP000481327">
    <property type="component" value="Unassembled WGS sequence"/>
</dbReference>
<keyword evidence="7 9" id="KW-0460">Magnesium</keyword>
<evidence type="ECO:0000256" key="5">
    <source>
        <dbReference type="ARBA" id="ARBA00022723"/>
    </source>
</evidence>
<comment type="caution">
    <text evidence="13">The sequence shown here is derived from an EMBL/GenBank/DDBJ whole genome shotgun (WGS) entry which is preliminary data.</text>
</comment>
<evidence type="ECO:0000313" key="13">
    <source>
        <dbReference type="EMBL" id="MQT18696.1"/>
    </source>
</evidence>
<evidence type="ECO:0000256" key="7">
    <source>
        <dbReference type="ARBA" id="ARBA00022842"/>
    </source>
</evidence>
<feature type="binding site" evidence="9">
    <location>
        <position position="89"/>
    </location>
    <ligand>
        <name>Mg(2+)</name>
        <dbReference type="ChEBI" id="CHEBI:18420"/>
        <label>1</label>
    </ligand>
</feature>
<feature type="binding site" evidence="9">
    <location>
        <position position="198"/>
    </location>
    <ligand>
        <name>substrate</name>
    </ligand>
</feature>
<keyword evidence="14" id="KW-1185">Reference proteome</keyword>